<evidence type="ECO:0000256" key="1">
    <source>
        <dbReference type="SAM" id="MobiDB-lite"/>
    </source>
</evidence>
<dbReference type="EMBL" id="HBGT01022715">
    <property type="protein sequence ID" value="CAD9428849.1"/>
    <property type="molecule type" value="Transcribed_RNA"/>
</dbReference>
<gene>
    <name evidence="2" type="ORF">FPAR1323_LOCUS11849</name>
</gene>
<accession>A0A7S2CLF4</accession>
<evidence type="ECO:0000313" key="2">
    <source>
        <dbReference type="EMBL" id="CAD9428849.1"/>
    </source>
</evidence>
<reference evidence="2" key="1">
    <citation type="submission" date="2021-01" db="EMBL/GenBank/DDBJ databases">
        <authorList>
            <person name="Corre E."/>
            <person name="Pelletier E."/>
            <person name="Niang G."/>
            <person name="Scheremetjew M."/>
            <person name="Finn R."/>
            <person name="Kale V."/>
            <person name="Holt S."/>
            <person name="Cochrane G."/>
            <person name="Meng A."/>
            <person name="Brown T."/>
            <person name="Cohen L."/>
        </authorList>
    </citation>
    <scope>NUCLEOTIDE SEQUENCE</scope>
    <source>
        <strain evidence="2">RCC1693</strain>
    </source>
</reference>
<feature type="region of interest" description="Disordered" evidence="1">
    <location>
        <begin position="1"/>
        <end position="28"/>
    </location>
</feature>
<dbReference type="AlphaFoldDB" id="A0A7S2CLF4"/>
<dbReference type="PANTHER" id="PTHR34966:SF1">
    <property type="entry name" value="OS04G0508100 PROTEIN"/>
    <property type="match status" value="1"/>
</dbReference>
<proteinExistence type="predicted"/>
<name>A0A7S2CLF4_9STRA</name>
<protein>
    <submittedName>
        <fullName evidence="2">Uncharacterized protein</fullName>
    </submittedName>
</protein>
<sequence>MATSAPVAHQLFRRRRSPRAEGPCSHSHTTFAGGMAQFIQRVATWLANEVVVKGLAENRQFQQFAVRTQSKLDNLKKEGVTKATDGIKNAEGVKNAQGIIERSLADANKFGSMLADEVKKDLAKAAPKK</sequence>
<dbReference type="PANTHER" id="PTHR34966">
    <property type="entry name" value="OSJNBA0043L24.15 PROTEIN"/>
    <property type="match status" value="1"/>
</dbReference>
<organism evidence="2">
    <name type="scientific">Florenciella parvula</name>
    <dbReference type="NCBI Taxonomy" id="236787"/>
    <lineage>
        <taxon>Eukaryota</taxon>
        <taxon>Sar</taxon>
        <taxon>Stramenopiles</taxon>
        <taxon>Ochrophyta</taxon>
        <taxon>Dictyochophyceae</taxon>
        <taxon>Florenciellales</taxon>
        <taxon>Florenciella</taxon>
    </lineage>
</organism>